<sequence length="245" mass="26590">MASNGAGMPEGKVEIVPTGNEEFDIKLGGGVPFPSLLIIEGPHGTGKTALSQLFLKGALDMGLRGLAVVTESTIRGYILKSEAAGISLTEHFLRGRLDVYSTQFEGSRWGRRSATVLLDLISRFLESESRRYEVLLVDSLSHIAIYSSPIRVLNFFNTVRLIADRGKLVVLTLHEGVLREDLTTRARATCDGYMKLSLASLAGKTVKVLKIVKLKGARSQFDPTITFDVDPSFGIKLVPIALASV</sequence>
<evidence type="ECO:0000313" key="5">
    <source>
        <dbReference type="Proteomes" id="UP000002518"/>
    </source>
</evidence>
<keyword evidence="2" id="KW-0067">ATP-binding</keyword>
<dbReference type="InterPro" id="IPR003593">
    <property type="entry name" value="AAA+_ATPase"/>
</dbReference>
<dbReference type="EMBL" id="BA000002">
    <property type="protein sequence ID" value="BAA80903.1"/>
    <property type="molecule type" value="Genomic_DNA"/>
</dbReference>
<dbReference type="KEGG" id="ape:APE_1898"/>
<dbReference type="SMART" id="SM00382">
    <property type="entry name" value="AAA"/>
    <property type="match status" value="1"/>
</dbReference>
<accession>Q9YAP5</accession>
<evidence type="ECO:0000256" key="1">
    <source>
        <dbReference type="ARBA" id="ARBA00022741"/>
    </source>
</evidence>
<evidence type="ECO:0000256" key="2">
    <source>
        <dbReference type="ARBA" id="ARBA00022840"/>
    </source>
</evidence>
<keyword evidence="4" id="KW-0282">Flagellum</keyword>
<gene>
    <name evidence="4" type="ordered locus">APE_1898</name>
</gene>
<feature type="domain" description="AAA+ ATPase" evidence="3">
    <location>
        <begin position="33"/>
        <end position="198"/>
    </location>
</feature>
<name>Q9YAP5_AERPE</name>
<protein>
    <submittedName>
        <fullName evidence="4">Archaeal flagellar protein H homolog</fullName>
    </submittedName>
</protein>
<keyword evidence="5" id="KW-1185">Reference proteome</keyword>
<evidence type="ECO:0000313" key="4">
    <source>
        <dbReference type="EMBL" id="BAA80903.1"/>
    </source>
</evidence>
<keyword evidence="4" id="KW-0966">Cell projection</keyword>
<organism evidence="4 5">
    <name type="scientific">Aeropyrum pernix (strain ATCC 700893 / DSM 11879 / JCM 9820 / NBRC 100138 / K1)</name>
    <dbReference type="NCBI Taxonomy" id="272557"/>
    <lineage>
        <taxon>Archaea</taxon>
        <taxon>Thermoproteota</taxon>
        <taxon>Thermoprotei</taxon>
        <taxon>Desulfurococcales</taxon>
        <taxon>Desulfurococcaceae</taxon>
        <taxon>Aeropyrum</taxon>
    </lineage>
</organism>
<keyword evidence="1" id="KW-0547">Nucleotide-binding</keyword>
<dbReference type="GeneID" id="1446328"/>
<dbReference type="STRING" id="272557.APE_1898"/>
<dbReference type="PANTHER" id="PTHR43637">
    <property type="entry name" value="UPF0273 PROTEIN TM_0370"/>
    <property type="match status" value="1"/>
</dbReference>
<keyword evidence="4" id="KW-0969">Cilium</keyword>
<dbReference type="GO" id="GO:0005524">
    <property type="term" value="F:ATP binding"/>
    <property type="evidence" value="ECO:0007669"/>
    <property type="project" value="UniProtKB-KW"/>
</dbReference>
<dbReference type="NCBIfam" id="NF004723">
    <property type="entry name" value="PRK06067.1"/>
    <property type="match status" value="1"/>
</dbReference>
<dbReference type="RefSeq" id="WP_010866670.1">
    <property type="nucleotide sequence ID" value="NC_000854.2"/>
</dbReference>
<dbReference type="Proteomes" id="UP000002518">
    <property type="component" value="Chromosome"/>
</dbReference>
<dbReference type="Pfam" id="PF06745">
    <property type="entry name" value="ATPase"/>
    <property type="match status" value="1"/>
</dbReference>
<dbReference type="InterPro" id="IPR027417">
    <property type="entry name" value="P-loop_NTPase"/>
</dbReference>
<dbReference type="InterPro" id="IPR014774">
    <property type="entry name" value="KaiC-like_dom"/>
</dbReference>
<dbReference type="eggNOG" id="arCOG04148">
    <property type="taxonomic scope" value="Archaea"/>
</dbReference>
<dbReference type="Gene3D" id="3.40.50.300">
    <property type="entry name" value="P-loop containing nucleotide triphosphate hydrolases"/>
    <property type="match status" value="1"/>
</dbReference>
<proteinExistence type="predicted"/>
<dbReference type="PANTHER" id="PTHR43637:SF3">
    <property type="entry name" value="FLAGELLA-RELATED PROTEIN H-RELATED"/>
    <property type="match status" value="1"/>
</dbReference>
<dbReference type="EnsemblBacteria" id="BAA80903">
    <property type="protein sequence ID" value="BAA80903"/>
    <property type="gene ID" value="APE_1898"/>
</dbReference>
<dbReference type="AlphaFoldDB" id="Q9YAP5"/>
<dbReference type="SUPFAM" id="SSF52540">
    <property type="entry name" value="P-loop containing nucleoside triphosphate hydrolases"/>
    <property type="match status" value="1"/>
</dbReference>
<evidence type="ECO:0000259" key="3">
    <source>
        <dbReference type="SMART" id="SM00382"/>
    </source>
</evidence>
<dbReference type="PIR" id="B72577">
    <property type="entry name" value="B72577"/>
</dbReference>
<reference evidence="4 5" key="1">
    <citation type="journal article" date="1999" name="DNA Res.">
        <title>Complete genome sequence of an aerobic hyper-thermophilic crenarchaeon, Aeropyrum pernix K1.</title>
        <authorList>
            <person name="Kawarabayasi Y."/>
            <person name="Hino Y."/>
            <person name="Horikawa H."/>
            <person name="Yamazaki S."/>
            <person name="Haikawa Y."/>
            <person name="Jin-no K."/>
            <person name="Takahashi M."/>
            <person name="Sekine M."/>
            <person name="Baba S."/>
            <person name="Ankai A."/>
            <person name="Kosugi H."/>
            <person name="Hosoyama A."/>
            <person name="Fukui S."/>
            <person name="Nagai Y."/>
            <person name="Nishijima K."/>
            <person name="Nakazawa H."/>
            <person name="Takamiya M."/>
            <person name="Masuda S."/>
            <person name="Funahashi T."/>
            <person name="Tanaka T."/>
            <person name="Kudoh Y."/>
            <person name="Yamazaki J."/>
            <person name="Kushida N."/>
            <person name="Oguchi A."/>
            <person name="Aoki K."/>
            <person name="Kubota K."/>
            <person name="Nakamura Y."/>
            <person name="Nomura N."/>
            <person name="Sako Y."/>
            <person name="Kikuchi H."/>
        </authorList>
    </citation>
    <scope>NUCLEOTIDE SEQUENCE [LARGE SCALE GENOMIC DNA]</scope>
    <source>
        <strain evidence="5">ATCC 700893 / DSM 11879 / JCM 9820 / NBRC 100138 / K1</strain>
    </source>
</reference>